<dbReference type="InterPro" id="IPR035897">
    <property type="entry name" value="Toll_tir_struct_dom_sf"/>
</dbReference>
<dbReference type="RefSeq" id="WP_161436229.1">
    <property type="nucleotide sequence ID" value="NZ_WXYO01000006.1"/>
</dbReference>
<evidence type="ECO:0000256" key="1">
    <source>
        <dbReference type="SAM" id="Phobius"/>
    </source>
</evidence>
<name>A0A6L9EG02_9FLAO</name>
<dbReference type="AlphaFoldDB" id="A0A6L9EG02"/>
<organism evidence="3 4">
    <name type="scientific">Poritiphilus flavus</name>
    <dbReference type="NCBI Taxonomy" id="2697053"/>
    <lineage>
        <taxon>Bacteria</taxon>
        <taxon>Pseudomonadati</taxon>
        <taxon>Bacteroidota</taxon>
        <taxon>Flavobacteriia</taxon>
        <taxon>Flavobacteriales</taxon>
        <taxon>Flavobacteriaceae</taxon>
        <taxon>Poritiphilus</taxon>
    </lineage>
</organism>
<dbReference type="Pfam" id="PF13676">
    <property type="entry name" value="TIR_2"/>
    <property type="match status" value="1"/>
</dbReference>
<reference evidence="3 4" key="1">
    <citation type="submission" date="2020-01" db="EMBL/GenBank/DDBJ databases">
        <title>Bacteria diversity of Porities sp.</title>
        <authorList>
            <person name="Wang G."/>
        </authorList>
    </citation>
    <scope>NUCLEOTIDE SEQUENCE [LARGE SCALE GENOMIC DNA]</scope>
    <source>
        <strain evidence="3 4">R33</strain>
    </source>
</reference>
<sequence length="348" mass="40194">MQESAQIPAVYISYAWNEESESLAKAIEKEFQEEGIQTIRDKKHLSYKGRIRDFMNEIGRGKYIILIISNKYLRSEHCMFELLQIFKSGSFYERIFPVVMDEVKISKASDRLTLVKYWEDEATNLDEKIRELKALSNIQGVTEDLNLYAEIRNNMARLTNILRDINTLNTSKHISSDFHQLKEQLKARIREDFQSKKPVLFRRRALTRSVLTLLILAVVAFGFVLMNRELNGKENEIPLVQKDSLEVAMDSTEVIGETMNPPPKKEASPEKKSNVSYSVLLTVPSNMTQAAVFVDGKPAEVLKRDLIFIEVRVWKKDNSHHFEIRDGGEQCTTERMIEEDNVEIALCI</sequence>
<dbReference type="Gene3D" id="3.40.50.10140">
    <property type="entry name" value="Toll/interleukin-1 receptor homology (TIR) domain"/>
    <property type="match status" value="1"/>
</dbReference>
<dbReference type="Proteomes" id="UP000475249">
    <property type="component" value="Unassembled WGS sequence"/>
</dbReference>
<dbReference type="EMBL" id="WXYO01000006">
    <property type="protein sequence ID" value="NAS13189.1"/>
    <property type="molecule type" value="Genomic_DNA"/>
</dbReference>
<evidence type="ECO:0000313" key="4">
    <source>
        <dbReference type="Proteomes" id="UP000475249"/>
    </source>
</evidence>
<gene>
    <name evidence="3" type="ORF">GTQ38_14325</name>
</gene>
<feature type="transmembrane region" description="Helical" evidence="1">
    <location>
        <begin position="205"/>
        <end position="226"/>
    </location>
</feature>
<keyword evidence="4" id="KW-1185">Reference proteome</keyword>
<feature type="domain" description="TIR" evidence="2">
    <location>
        <begin position="6"/>
        <end position="136"/>
    </location>
</feature>
<keyword evidence="1" id="KW-0812">Transmembrane</keyword>
<keyword evidence="1" id="KW-0472">Membrane</keyword>
<evidence type="ECO:0000313" key="3">
    <source>
        <dbReference type="EMBL" id="NAS13189.1"/>
    </source>
</evidence>
<dbReference type="PROSITE" id="PS50104">
    <property type="entry name" value="TIR"/>
    <property type="match status" value="1"/>
</dbReference>
<accession>A0A6L9EG02</accession>
<dbReference type="SUPFAM" id="SSF52200">
    <property type="entry name" value="Toll/Interleukin receptor TIR domain"/>
    <property type="match status" value="1"/>
</dbReference>
<dbReference type="GO" id="GO:0007165">
    <property type="term" value="P:signal transduction"/>
    <property type="evidence" value="ECO:0007669"/>
    <property type="project" value="InterPro"/>
</dbReference>
<comment type="caution">
    <text evidence="3">The sequence shown here is derived from an EMBL/GenBank/DDBJ whole genome shotgun (WGS) entry which is preliminary data.</text>
</comment>
<evidence type="ECO:0000259" key="2">
    <source>
        <dbReference type="PROSITE" id="PS50104"/>
    </source>
</evidence>
<protein>
    <submittedName>
        <fullName evidence="3">TIR domain-containing protein</fullName>
    </submittedName>
</protein>
<proteinExistence type="predicted"/>
<keyword evidence="1" id="KW-1133">Transmembrane helix</keyword>
<dbReference type="InterPro" id="IPR000157">
    <property type="entry name" value="TIR_dom"/>
</dbReference>